<proteinExistence type="predicted"/>
<dbReference type="PANTHER" id="PTHR38664">
    <property type="entry name" value="SLR0058 PROTEIN"/>
    <property type="match status" value="1"/>
</dbReference>
<evidence type="ECO:0000313" key="2">
    <source>
        <dbReference type="EMBL" id="MFD2661458.1"/>
    </source>
</evidence>
<dbReference type="EMBL" id="JBHUMY010000013">
    <property type="protein sequence ID" value="MFD2661458.1"/>
    <property type="molecule type" value="Genomic_DNA"/>
</dbReference>
<gene>
    <name evidence="2" type="ORF">ACFSW5_14480</name>
</gene>
<dbReference type="RefSeq" id="WP_379274311.1">
    <property type="nucleotide sequence ID" value="NZ_JBHUGT010000043.1"/>
</dbReference>
<evidence type="ECO:0000313" key="3">
    <source>
        <dbReference type="Proteomes" id="UP001597493"/>
    </source>
</evidence>
<keyword evidence="3" id="KW-1185">Reference proteome</keyword>
<evidence type="ECO:0000256" key="1">
    <source>
        <dbReference type="SAM" id="Coils"/>
    </source>
</evidence>
<sequence>MKDLIGKMVSLGFGLAEITKEQAEKLVDELVKRGEMSRADSAGFVNELMKKAEDARQRMKDSVRDSVRSVVAELKLATKDDIERLERKLDALAGQGKQDG</sequence>
<comment type="caution">
    <text evidence="2">The sequence shown here is derived from an EMBL/GenBank/DDBJ whole genome shotgun (WGS) entry which is preliminary data.</text>
</comment>
<reference evidence="3" key="1">
    <citation type="journal article" date="2019" name="Int. J. Syst. Evol. Microbiol.">
        <title>The Global Catalogue of Microorganisms (GCM) 10K type strain sequencing project: providing services to taxonomists for standard genome sequencing and annotation.</title>
        <authorList>
            <consortium name="The Broad Institute Genomics Platform"/>
            <consortium name="The Broad Institute Genome Sequencing Center for Infectious Disease"/>
            <person name="Wu L."/>
            <person name="Ma J."/>
        </authorList>
    </citation>
    <scope>NUCLEOTIDE SEQUENCE [LARGE SCALE GENOMIC DNA]</scope>
    <source>
        <strain evidence="3">TISTR 1827</strain>
    </source>
</reference>
<dbReference type="InterPro" id="IPR008769">
    <property type="entry name" value="PhaF_PhaI"/>
</dbReference>
<accession>A0ABW5QYT5</accession>
<dbReference type="NCBIfam" id="NF047773">
    <property type="entry name" value="phas_rel_Lepto"/>
    <property type="match status" value="1"/>
</dbReference>
<name>A0ABW5QYT5_9BACL</name>
<organism evidence="2 3">
    <name type="scientific">Paenibacillus thailandensis</name>
    <dbReference type="NCBI Taxonomy" id="393250"/>
    <lineage>
        <taxon>Bacteria</taxon>
        <taxon>Bacillati</taxon>
        <taxon>Bacillota</taxon>
        <taxon>Bacilli</taxon>
        <taxon>Bacillales</taxon>
        <taxon>Paenibacillaceae</taxon>
        <taxon>Paenibacillus</taxon>
    </lineage>
</organism>
<dbReference type="PANTHER" id="PTHR38664:SF1">
    <property type="entry name" value="SLR0058 PROTEIN"/>
    <property type="match status" value="1"/>
</dbReference>
<keyword evidence="1" id="KW-0175">Coiled coil</keyword>
<dbReference type="Proteomes" id="UP001597493">
    <property type="component" value="Unassembled WGS sequence"/>
</dbReference>
<protein>
    <submittedName>
        <fullName evidence="2">Phasin family protein</fullName>
    </submittedName>
</protein>
<feature type="coiled-coil region" evidence="1">
    <location>
        <begin position="45"/>
        <end position="95"/>
    </location>
</feature>